<gene>
    <name evidence="2" type="ORF">GCM10009107_16400</name>
</gene>
<dbReference type="Proteomes" id="UP001500279">
    <property type="component" value="Unassembled WGS sequence"/>
</dbReference>
<comment type="caution">
    <text evidence="2">The sequence shown here is derived from an EMBL/GenBank/DDBJ whole genome shotgun (WGS) entry which is preliminary data.</text>
</comment>
<reference evidence="2 3" key="1">
    <citation type="journal article" date="2019" name="Int. J. Syst. Evol. Microbiol.">
        <title>The Global Catalogue of Microorganisms (GCM) 10K type strain sequencing project: providing services to taxonomists for standard genome sequencing and annotation.</title>
        <authorList>
            <consortium name="The Broad Institute Genomics Platform"/>
            <consortium name="The Broad Institute Genome Sequencing Center for Infectious Disease"/>
            <person name="Wu L."/>
            <person name="Ma J."/>
        </authorList>
    </citation>
    <scope>NUCLEOTIDE SEQUENCE [LARGE SCALE GENOMIC DNA]</scope>
    <source>
        <strain evidence="2 3">JCM 15503</strain>
    </source>
</reference>
<evidence type="ECO:0000313" key="3">
    <source>
        <dbReference type="Proteomes" id="UP001500279"/>
    </source>
</evidence>
<dbReference type="RefSeq" id="WP_231012360.1">
    <property type="nucleotide sequence ID" value="NZ_BAAAEW010000007.1"/>
</dbReference>
<organism evidence="2 3">
    <name type="scientific">Ideonella azotifigens</name>
    <dbReference type="NCBI Taxonomy" id="513160"/>
    <lineage>
        <taxon>Bacteria</taxon>
        <taxon>Pseudomonadati</taxon>
        <taxon>Pseudomonadota</taxon>
        <taxon>Betaproteobacteria</taxon>
        <taxon>Burkholderiales</taxon>
        <taxon>Sphaerotilaceae</taxon>
        <taxon>Ideonella</taxon>
    </lineage>
</organism>
<accession>A0ABN1JWD7</accession>
<proteinExistence type="predicted"/>
<sequence length="366" mass="39501">MAQTAFAFDMPAQNSALPPAPLPISFRGTPPTHGGLASSDDEFGAGFEIGQEHARYGVVPPAQHLLPGHPVRQGWALAQPGFSGRTRRADPAVRIWLQLRLHAWQHRQAFDTLQLTPHYLRQLAVSRCPVARRSLSLAEAHITPLAPAGAYTAGQLVALSPEAAKARAQLSLAQVQARIGQARAEVDGMTEGLSAAEWTRLAALMALVTPLPAETLTDMPMAALPPNRVLLANPLQGLQALAMLQLAQPDWGLRVGRLVDALPNAALRRAFHLWLHRLLPRVWEGGRPTTPVQWRERLEDAALDGKVLVAWQRFASQLSATQTEALLNQVSRLRLPGWQVLDHAAGTVDASASPVRHPAAAGAALH</sequence>
<dbReference type="EMBL" id="BAAAEW010000007">
    <property type="protein sequence ID" value="GAA0747665.1"/>
    <property type="molecule type" value="Genomic_DNA"/>
</dbReference>
<evidence type="ECO:0000256" key="1">
    <source>
        <dbReference type="SAM" id="MobiDB-lite"/>
    </source>
</evidence>
<keyword evidence="3" id="KW-1185">Reference proteome</keyword>
<name>A0ABN1JWD7_9BURK</name>
<protein>
    <submittedName>
        <fullName evidence="2">Uncharacterized protein</fullName>
    </submittedName>
</protein>
<evidence type="ECO:0000313" key="2">
    <source>
        <dbReference type="EMBL" id="GAA0747665.1"/>
    </source>
</evidence>
<feature type="region of interest" description="Disordered" evidence="1">
    <location>
        <begin position="19"/>
        <end position="41"/>
    </location>
</feature>